<comment type="caution">
    <text evidence="1">The sequence shown here is derived from an EMBL/GenBank/DDBJ whole genome shotgun (WGS) entry which is preliminary data.</text>
</comment>
<organism evidence="1 2">
    <name type="scientific">Polarella glacialis</name>
    <name type="common">Dinoflagellate</name>
    <dbReference type="NCBI Taxonomy" id="89957"/>
    <lineage>
        <taxon>Eukaryota</taxon>
        <taxon>Sar</taxon>
        <taxon>Alveolata</taxon>
        <taxon>Dinophyceae</taxon>
        <taxon>Suessiales</taxon>
        <taxon>Suessiaceae</taxon>
        <taxon>Polarella</taxon>
    </lineage>
</organism>
<dbReference type="Proteomes" id="UP000654075">
    <property type="component" value="Unassembled WGS sequence"/>
</dbReference>
<reference evidence="1" key="1">
    <citation type="submission" date="2021-02" db="EMBL/GenBank/DDBJ databases">
        <authorList>
            <person name="Dougan E. K."/>
            <person name="Rhodes N."/>
            <person name="Thang M."/>
            <person name="Chan C."/>
        </authorList>
    </citation>
    <scope>NUCLEOTIDE SEQUENCE</scope>
</reference>
<evidence type="ECO:0000313" key="1">
    <source>
        <dbReference type="EMBL" id="CAE8593031.1"/>
    </source>
</evidence>
<gene>
    <name evidence="1" type="ORF">PGLA1383_LOCUS11645</name>
</gene>
<name>A0A813E2W2_POLGL</name>
<accession>A0A813E2W2</accession>
<dbReference type="AlphaFoldDB" id="A0A813E2W2"/>
<sequence length="62" mass="7099">VPYPTSLGYLRVMGRVEVYNPCVRVRRAELALAPLTGTAGAPQRLFSKLRRVFWQWSGDCCW</sequence>
<keyword evidence="2" id="KW-1185">Reference proteome</keyword>
<evidence type="ECO:0000313" key="2">
    <source>
        <dbReference type="Proteomes" id="UP000654075"/>
    </source>
</evidence>
<protein>
    <submittedName>
        <fullName evidence="1">Uncharacterized protein</fullName>
    </submittedName>
</protein>
<feature type="non-terminal residue" evidence="1">
    <location>
        <position position="1"/>
    </location>
</feature>
<proteinExistence type="predicted"/>
<dbReference type="EMBL" id="CAJNNV010006066">
    <property type="protein sequence ID" value="CAE8593031.1"/>
    <property type="molecule type" value="Genomic_DNA"/>
</dbReference>